<evidence type="ECO:0000313" key="2">
    <source>
        <dbReference type="Proteomes" id="UP000014115"/>
    </source>
</evidence>
<accession>K2J9J3</accession>
<dbReference type="eggNOG" id="COG0790">
    <property type="taxonomic scope" value="Bacteria"/>
</dbReference>
<dbReference type="OrthoDB" id="6313889at2"/>
<dbReference type="STRING" id="740709.A10D4_12478"/>
<evidence type="ECO:0000313" key="1">
    <source>
        <dbReference type="EMBL" id="EKE79921.1"/>
    </source>
</evidence>
<dbReference type="AlphaFoldDB" id="K2J9J3"/>
<dbReference type="RefSeq" id="WP_008489906.1">
    <property type="nucleotide sequence ID" value="NZ_AMRG01000020.1"/>
</dbReference>
<name>K2J9J3_9GAMM</name>
<dbReference type="Gene3D" id="3.40.390.10">
    <property type="entry name" value="Collagenase (Catalytic Domain)"/>
    <property type="match status" value="1"/>
</dbReference>
<reference evidence="1 2" key="1">
    <citation type="journal article" date="2012" name="J. Bacteriol.">
        <title>Genome Sequence of Idiomarina xiamenensis Type Strain 10-D-4.</title>
        <authorList>
            <person name="Lai Q."/>
            <person name="Wang L."/>
            <person name="Wang W."/>
            <person name="Shao Z."/>
        </authorList>
    </citation>
    <scope>NUCLEOTIDE SEQUENCE [LARGE SCALE GENOMIC DNA]</scope>
    <source>
        <strain evidence="1 2">10-D-4</strain>
    </source>
</reference>
<dbReference type="EMBL" id="AMRG01000020">
    <property type="protein sequence ID" value="EKE79921.1"/>
    <property type="molecule type" value="Genomic_DNA"/>
</dbReference>
<dbReference type="InterPro" id="IPR024079">
    <property type="entry name" value="MetalloPept_cat_dom_sf"/>
</dbReference>
<dbReference type="Proteomes" id="UP000014115">
    <property type="component" value="Unassembled WGS sequence"/>
</dbReference>
<dbReference type="GO" id="GO:0008237">
    <property type="term" value="F:metallopeptidase activity"/>
    <property type="evidence" value="ECO:0007669"/>
    <property type="project" value="InterPro"/>
</dbReference>
<proteinExistence type="predicted"/>
<sequence>MRNRHSHNLSFTNLASMLVCGVLALLITGSSPLTSNLWSAAYGGDAQAQWQAAQRLLQQRSFSAAYPWALAAAEQGQLDALSLLEQRLPSQYQQWQRWRAQFDSSSAGQQALQQLWQRRLRQSQLTLADLQQLWQQQPSAQPRWLAQLSQLRDYRSQPDFAQQCQWPVVIQLQHRRQLERALQMMQAWRDSPLQRFDVCFAWQQQAQLRCGTEDTRQRAHCLPSVNIPDQEVYRWRFSDHGIASANAQAITLTDTSGAAVLLHEMGHWFGLADEYPMSTKLAQRFCQGDYRHPSLNVVVTRSQRLTALQLEALYRRLPWRHAVADWRQLGQLQADGRWLLGSAAANGKAVGLYPVATCDRVSGYYAWRPVAQTTVMQRQEVAHWPALYLTLMQNYWRSVKDPSD</sequence>
<organism evidence="1 2">
    <name type="scientific">Idiomarina xiamenensis 10-D-4</name>
    <dbReference type="NCBI Taxonomy" id="740709"/>
    <lineage>
        <taxon>Bacteria</taxon>
        <taxon>Pseudomonadati</taxon>
        <taxon>Pseudomonadota</taxon>
        <taxon>Gammaproteobacteria</taxon>
        <taxon>Alteromonadales</taxon>
        <taxon>Idiomarinaceae</taxon>
        <taxon>Idiomarina</taxon>
    </lineage>
</organism>
<keyword evidence="2" id="KW-1185">Reference proteome</keyword>
<gene>
    <name evidence="1" type="ORF">A10D4_12478</name>
</gene>
<dbReference type="PATRIC" id="fig|740709.3.peg.2521"/>
<comment type="caution">
    <text evidence="1">The sequence shown here is derived from an EMBL/GenBank/DDBJ whole genome shotgun (WGS) entry which is preliminary data.</text>
</comment>
<dbReference type="SUPFAM" id="SSF55486">
    <property type="entry name" value="Metalloproteases ('zincins'), catalytic domain"/>
    <property type="match status" value="1"/>
</dbReference>
<protein>
    <submittedName>
        <fullName evidence="1">Extracellular metal-dependent peptidase</fullName>
    </submittedName>
</protein>